<sequence>MKIFILLFALVLSSVSYAKSERFVIKSAIIDESPTIQVSLPDTYSLSNSSSYPVLVVLDGSTQFQHIAAGNQFLSTYAIAPEMIVVSVSTLKRMLYFTPTEHEQFAGRSGKAHLFKDFLNKELLPKLQEKYRVAPYYMITGHSLAGLFTSYLALEKSSLFNAHISISPSFWWDDKALVKHYAGMKRDHLTSPKRWFLSIANEPGEMSESYQAMLEALEANKIDNLHWFSKSFPEDTHDSTPLVGNATALKTIFNDWNAVPEIDVMPLKELRQYYKSIVADYDYEFKLSLHQYNVYGLKAAYEGKTNWGVEILEQGVKDFPKSEILWDSLATAYELDDKINQALSASKLALELAQRNDSIFTSEITSQNKYLNSINASK</sequence>
<dbReference type="GO" id="GO:0016788">
    <property type="term" value="F:hydrolase activity, acting on ester bonds"/>
    <property type="evidence" value="ECO:0007669"/>
    <property type="project" value="TreeGrafter"/>
</dbReference>
<dbReference type="PANTHER" id="PTHR40841">
    <property type="entry name" value="SIDEROPHORE TRIACETYLFUSARININE C ESTERASE"/>
    <property type="match status" value="1"/>
</dbReference>
<keyword evidence="4" id="KW-1185">Reference proteome</keyword>
<evidence type="ECO:0000313" key="3">
    <source>
        <dbReference type="EMBL" id="NOU50300.1"/>
    </source>
</evidence>
<dbReference type="SUPFAM" id="SSF53474">
    <property type="entry name" value="alpha/beta-Hydrolases"/>
    <property type="match status" value="1"/>
</dbReference>
<dbReference type="InterPro" id="IPR000801">
    <property type="entry name" value="Esterase-like"/>
</dbReference>
<reference evidence="3 4" key="1">
    <citation type="submission" date="2020-04" db="EMBL/GenBank/DDBJ databases">
        <title>Pseudoalteromonas caenipelagi sp. nov., isolated from a tidal flat.</title>
        <authorList>
            <person name="Park S."/>
            <person name="Yoon J.-H."/>
        </authorList>
    </citation>
    <scope>NUCLEOTIDE SEQUENCE [LARGE SCALE GENOMIC DNA]</scope>
    <source>
        <strain evidence="3 4">JBTF-M23</strain>
    </source>
</reference>
<dbReference type="PANTHER" id="PTHR40841:SF2">
    <property type="entry name" value="SIDEROPHORE-DEGRADING ESTERASE (EUROFUNG)"/>
    <property type="match status" value="1"/>
</dbReference>
<dbReference type="InterPro" id="IPR052558">
    <property type="entry name" value="Siderophore_Hydrolase_D"/>
</dbReference>
<comment type="similarity">
    <text evidence="1">Belongs to the esterase D family.</text>
</comment>
<proteinExistence type="inferred from homology"/>
<gene>
    <name evidence="3" type="ORF">HG263_07060</name>
</gene>
<comment type="caution">
    <text evidence="3">The sequence shown here is derived from an EMBL/GenBank/DDBJ whole genome shotgun (WGS) entry which is preliminary data.</text>
</comment>
<name>A0A849VBY3_9GAMM</name>
<evidence type="ECO:0000256" key="2">
    <source>
        <dbReference type="ARBA" id="ARBA00022801"/>
    </source>
</evidence>
<evidence type="ECO:0000256" key="1">
    <source>
        <dbReference type="ARBA" id="ARBA00005622"/>
    </source>
</evidence>
<keyword evidence="2 3" id="KW-0378">Hydrolase</keyword>
<evidence type="ECO:0000313" key="4">
    <source>
        <dbReference type="Proteomes" id="UP000586305"/>
    </source>
</evidence>
<dbReference type="Gene3D" id="3.40.50.1820">
    <property type="entry name" value="alpha/beta hydrolase"/>
    <property type="match status" value="1"/>
</dbReference>
<organism evidence="3 4">
    <name type="scientific">Pseudoalteromonas caenipelagi</name>
    <dbReference type="NCBI Taxonomy" id="2726988"/>
    <lineage>
        <taxon>Bacteria</taxon>
        <taxon>Pseudomonadati</taxon>
        <taxon>Pseudomonadota</taxon>
        <taxon>Gammaproteobacteria</taxon>
        <taxon>Alteromonadales</taxon>
        <taxon>Pseudoalteromonadaceae</taxon>
        <taxon>Pseudoalteromonas</taxon>
    </lineage>
</organism>
<accession>A0A849VBY3</accession>
<dbReference type="AlphaFoldDB" id="A0A849VBY3"/>
<dbReference type="RefSeq" id="WP_171625364.1">
    <property type="nucleotide sequence ID" value="NZ_JABBPG010000002.1"/>
</dbReference>
<dbReference type="EMBL" id="JABBPG010000002">
    <property type="protein sequence ID" value="NOU50300.1"/>
    <property type="molecule type" value="Genomic_DNA"/>
</dbReference>
<protein>
    <submittedName>
        <fullName evidence="3">Alpha/beta hydrolase</fullName>
    </submittedName>
</protein>
<dbReference type="InterPro" id="IPR029058">
    <property type="entry name" value="AB_hydrolase_fold"/>
</dbReference>
<dbReference type="Pfam" id="PF00756">
    <property type="entry name" value="Esterase"/>
    <property type="match status" value="1"/>
</dbReference>
<dbReference type="Proteomes" id="UP000586305">
    <property type="component" value="Unassembled WGS sequence"/>
</dbReference>